<reference evidence="1" key="2">
    <citation type="journal article" date="2014" name="Int. J. Syst. Evol. Microbiol.">
        <title>Complete genome sequence of Corynebacterium casei LMG S-19264T (=DSM 44701T), isolated from a smear-ripened cheese.</title>
        <authorList>
            <consortium name="US DOE Joint Genome Institute (JGI-PGF)"/>
            <person name="Walter F."/>
            <person name="Albersmeier A."/>
            <person name="Kalinowski J."/>
            <person name="Ruckert C."/>
        </authorList>
    </citation>
    <scope>NUCLEOTIDE SEQUENCE</scope>
    <source>
        <strain evidence="1">CGMCC 1.8885</strain>
    </source>
</reference>
<organism evidence="1 4">
    <name type="scientific">Deinococcus wulumuqiensis</name>
    <dbReference type="NCBI Taxonomy" id="980427"/>
    <lineage>
        <taxon>Bacteria</taxon>
        <taxon>Thermotogati</taxon>
        <taxon>Deinococcota</taxon>
        <taxon>Deinococci</taxon>
        <taxon>Deinococcales</taxon>
        <taxon>Deinococcaceae</taxon>
        <taxon>Deinococcus</taxon>
    </lineage>
</organism>
<dbReference type="InterPro" id="IPR017850">
    <property type="entry name" value="Alkaline_phosphatase_core_sf"/>
</dbReference>
<dbReference type="AlphaFoldDB" id="A0AAV4K7F2"/>
<keyword evidence="3" id="KW-1185">Reference proteome</keyword>
<evidence type="ECO:0000313" key="1">
    <source>
        <dbReference type="EMBL" id="GGI84328.1"/>
    </source>
</evidence>
<dbReference type="GeneID" id="59166479"/>
<dbReference type="NCBIfam" id="TIGR02687">
    <property type="entry name" value="BREX-1 system phosphatase PglZ type A"/>
    <property type="match status" value="1"/>
</dbReference>
<evidence type="ECO:0000313" key="3">
    <source>
        <dbReference type="Proteomes" id="UP000630135"/>
    </source>
</evidence>
<accession>A0AAV4K7F2</accession>
<reference evidence="2" key="1">
    <citation type="journal article" date="2014" name="Int. J. Syst. Evol. Microbiol.">
        <title>Complete genome of a new Firmicutes species belonging to the dominant human colonic microbiota ('Ruminococcus bicirculans') reveals two chromosomes and a selective capacity to utilize plant glucans.</title>
        <authorList>
            <consortium name="NISC Comparative Sequencing Program"/>
            <person name="Wegmann U."/>
            <person name="Louis P."/>
            <person name="Goesmann A."/>
            <person name="Henrissat B."/>
            <person name="Duncan S.H."/>
            <person name="Flint H.J."/>
        </authorList>
    </citation>
    <scope>NUCLEOTIDE SEQUENCE</scope>
    <source>
        <strain evidence="2">CGMCC 1.8884</strain>
    </source>
</reference>
<dbReference type="Proteomes" id="UP000652720">
    <property type="component" value="Unassembled WGS sequence"/>
</dbReference>
<name>A0AAV4K7F2_9DEIO</name>
<evidence type="ECO:0000313" key="2">
    <source>
        <dbReference type="EMBL" id="GGP29771.1"/>
    </source>
</evidence>
<gene>
    <name evidence="2" type="ORF">GCM10008021_14220</name>
    <name evidence="1" type="ORF">GCM10010914_18340</name>
</gene>
<dbReference type="Gene3D" id="3.40.720.10">
    <property type="entry name" value="Alkaline Phosphatase, subunit A"/>
    <property type="match status" value="1"/>
</dbReference>
<evidence type="ECO:0000313" key="4">
    <source>
        <dbReference type="Proteomes" id="UP000652720"/>
    </source>
</evidence>
<dbReference type="InterPro" id="IPR014060">
    <property type="entry name" value="PglZ"/>
</dbReference>
<protein>
    <submittedName>
        <fullName evidence="1">DNA repair protein</fullName>
    </submittedName>
</protein>
<proteinExistence type="predicted"/>
<dbReference type="RefSeq" id="WP_017869743.1">
    <property type="nucleotide sequence ID" value="NZ_BMLZ01000015.1"/>
</dbReference>
<reference evidence="3" key="3">
    <citation type="journal article" date="2019" name="Int. J. Syst. Evol. Microbiol.">
        <title>The Global Catalogue of Microorganisms (GCM) 10K type strain sequencing project: providing services to taxonomists for standard genome sequencing and annotation.</title>
        <authorList>
            <consortium name="The Broad Institute Genomics Platform"/>
            <consortium name="The Broad Institute Genome Sequencing Center for Infectious Disease"/>
            <person name="Wu L."/>
            <person name="Ma J."/>
        </authorList>
    </citation>
    <scope>NUCLEOTIDE SEQUENCE [LARGE SCALE GENOMIC DNA]</scope>
    <source>
        <strain evidence="3">CGMCC 1.8884</strain>
    </source>
</reference>
<comment type="caution">
    <text evidence="1">The sequence shown here is derived from an EMBL/GenBank/DDBJ whole genome shotgun (WGS) entry which is preliminary data.</text>
</comment>
<dbReference type="Proteomes" id="UP000630135">
    <property type="component" value="Unassembled WGS sequence"/>
</dbReference>
<dbReference type="SUPFAM" id="SSF53649">
    <property type="entry name" value="Alkaline phosphatase-like"/>
    <property type="match status" value="1"/>
</dbReference>
<reference evidence="1" key="4">
    <citation type="submission" date="2023-08" db="EMBL/GenBank/DDBJ databases">
        <authorList>
            <person name="Sun Q."/>
            <person name="Zhou Y."/>
        </authorList>
    </citation>
    <scope>NUCLEOTIDE SEQUENCE</scope>
    <source>
        <strain evidence="2">CGMCC 1.8884</strain>
        <strain evidence="1">CGMCC 1.8885</strain>
    </source>
</reference>
<dbReference type="EMBL" id="BMMA01000016">
    <property type="protein sequence ID" value="GGI84328.1"/>
    <property type="molecule type" value="Genomic_DNA"/>
</dbReference>
<sequence length="850" mass="95629">MKLDRIRLSLQGLFEDGRRWAHRGRKLVFWYDGAGEFSADVEELHLIGVKVARMGETPFALKRLLLAEDPHSDYLLYAPHEEPEAAQNWLLDLQLTGNLFTADRAAMMFADLGFSHRPLEQTIRDHARFFRSEKRLAELRGLGLPKGASERELLAGLLAVAARSKEFEPRAVIRQVLLGGLSDQNPAWEEMGKLGLEAAFWELVGASVGFRAEVPTLRRLFISLLLAHFAHQLQGDLPAHLRAEIPPTTTPGYSLIAAWLRDSRDQERLRELTQEVEADLGIEEWAAARELSVWKGVETFPVLEIVALRGLVRALLSGTKPPEIVTLARERSELHYAARYPHEYRAVIAAAEFFRLREQFAGVFPDDAKLLLAQYVSDWHLLDRLYREYVTAADEADATLLGELTPQLERHYDEFQVKLNGAWNDAFDEKLPERLNALQKQWTFFQWHVRPLLERTERDRVVVIVSDALRYEVATELRGALVTELRGEAALGHMLSVLPSQTRWGMAALLPGEELAWDADTDRVLRSGLPTQQGDRETHLRRTGFPSLVMKLDELAVMSTEAARAALEGRRLVYLYHDAIDALGDKPASEFDVFRGCAAAVAELSRAVKRLVNSLNTSTVLVTADHGFLYQRQKIEDPDKVAVPVKGAGTKVDRRAMIATEPVEVPSSLHVSLHKYQNVSGPLHGFFPWGTLRYRIQGGSAQYAHGGASLQEMVVPVLTYRHKRSAPGVAQASRKVRVEVVSRSRRVTNNVFNVTLVQAEAVAERLRARTVTVQLVDAEGRAVTDQKALTLASTSPHPTERQQVARLSVTIPDPDDHATYFLTVTDTEDRLELVREPWEIRIAFKDDFGF</sequence>
<dbReference type="Pfam" id="PF08665">
    <property type="entry name" value="PglZ"/>
    <property type="match status" value="1"/>
</dbReference>
<dbReference type="EMBL" id="BMLZ01000015">
    <property type="protein sequence ID" value="GGP29771.1"/>
    <property type="molecule type" value="Genomic_DNA"/>
</dbReference>